<evidence type="ECO:0000313" key="1">
    <source>
        <dbReference type="EMBL" id="GBM42770.1"/>
    </source>
</evidence>
<proteinExistence type="predicted"/>
<protein>
    <submittedName>
        <fullName evidence="1">Uncharacterized protein</fullName>
    </submittedName>
</protein>
<organism evidence="1 2">
    <name type="scientific">Araneus ventricosus</name>
    <name type="common">Orbweaver spider</name>
    <name type="synonym">Epeira ventricosa</name>
    <dbReference type="NCBI Taxonomy" id="182803"/>
    <lineage>
        <taxon>Eukaryota</taxon>
        <taxon>Metazoa</taxon>
        <taxon>Ecdysozoa</taxon>
        <taxon>Arthropoda</taxon>
        <taxon>Chelicerata</taxon>
        <taxon>Arachnida</taxon>
        <taxon>Araneae</taxon>
        <taxon>Araneomorphae</taxon>
        <taxon>Entelegynae</taxon>
        <taxon>Araneoidea</taxon>
        <taxon>Araneidae</taxon>
        <taxon>Araneus</taxon>
    </lineage>
</organism>
<dbReference type="EMBL" id="BGPR01001004">
    <property type="protein sequence ID" value="GBM42770.1"/>
    <property type="molecule type" value="Genomic_DNA"/>
</dbReference>
<reference evidence="1 2" key="1">
    <citation type="journal article" date="2019" name="Sci. Rep.">
        <title>Orb-weaving spider Araneus ventricosus genome elucidates the spidroin gene catalogue.</title>
        <authorList>
            <person name="Kono N."/>
            <person name="Nakamura H."/>
            <person name="Ohtoshi R."/>
            <person name="Moran D.A.P."/>
            <person name="Shinohara A."/>
            <person name="Yoshida Y."/>
            <person name="Fujiwara M."/>
            <person name="Mori M."/>
            <person name="Tomita M."/>
            <person name="Arakawa K."/>
        </authorList>
    </citation>
    <scope>NUCLEOTIDE SEQUENCE [LARGE SCALE GENOMIC DNA]</scope>
</reference>
<accession>A0A4Y2FMS1</accession>
<name>A0A4Y2FMS1_ARAVE</name>
<dbReference type="Proteomes" id="UP000499080">
    <property type="component" value="Unassembled WGS sequence"/>
</dbReference>
<gene>
    <name evidence="1" type="ORF">AVEN_81591_1</name>
</gene>
<keyword evidence="2" id="KW-1185">Reference proteome</keyword>
<sequence>MVEIKKDYWANVVRLLISDAIALVTVDGKYHGACFVKFPAQVSEVLIKAPPRSSSVPYSLENQFIFTDTLDNADHNVPDN</sequence>
<comment type="caution">
    <text evidence="1">The sequence shown here is derived from an EMBL/GenBank/DDBJ whole genome shotgun (WGS) entry which is preliminary data.</text>
</comment>
<dbReference type="AlphaFoldDB" id="A0A4Y2FMS1"/>
<evidence type="ECO:0000313" key="2">
    <source>
        <dbReference type="Proteomes" id="UP000499080"/>
    </source>
</evidence>